<dbReference type="EMBL" id="JAQOSP010000087">
    <property type="protein sequence ID" value="MDJ1170328.1"/>
    <property type="molecule type" value="Genomic_DNA"/>
</dbReference>
<organism evidence="1 2">
    <name type="scientific">Roseofilum acuticapitatum BLCC-M154</name>
    <dbReference type="NCBI Taxonomy" id="3022444"/>
    <lineage>
        <taxon>Bacteria</taxon>
        <taxon>Bacillati</taxon>
        <taxon>Cyanobacteriota</taxon>
        <taxon>Cyanophyceae</taxon>
        <taxon>Desertifilales</taxon>
        <taxon>Desertifilaceae</taxon>
        <taxon>Roseofilum</taxon>
        <taxon>Roseofilum acuticapitatum</taxon>
    </lineage>
</organism>
<accession>A0ABT7ATU3</accession>
<comment type="caution">
    <text evidence="1">The sequence shown here is derived from an EMBL/GenBank/DDBJ whole genome shotgun (WGS) entry which is preliminary data.</text>
</comment>
<name>A0ABT7ATU3_9CYAN</name>
<protein>
    <submittedName>
        <fullName evidence="1">Uncharacterized protein</fullName>
    </submittedName>
</protein>
<keyword evidence="2" id="KW-1185">Reference proteome</keyword>
<sequence length="102" mass="11719">MCIHPAMLLEERQLTYKRLSEILYLLDDIKRTTDPAQLKELTEQASQLCIELRYHYSQLVPDPNLNGGITACGRHEGTNRIHDDRIDVFDMFSQGLSDLQGT</sequence>
<gene>
    <name evidence="1" type="ORF">PMG71_12890</name>
</gene>
<proteinExistence type="predicted"/>
<evidence type="ECO:0000313" key="2">
    <source>
        <dbReference type="Proteomes" id="UP001235303"/>
    </source>
</evidence>
<evidence type="ECO:0000313" key="1">
    <source>
        <dbReference type="EMBL" id="MDJ1170328.1"/>
    </source>
</evidence>
<dbReference type="Proteomes" id="UP001235303">
    <property type="component" value="Unassembled WGS sequence"/>
</dbReference>
<reference evidence="1 2" key="1">
    <citation type="submission" date="2023-01" db="EMBL/GenBank/DDBJ databases">
        <title>Novel diversity within Roseofilum (Cyanobacteria; Desertifilaceae) from marine benthic mats with descriptions of four novel species.</title>
        <authorList>
            <person name="Wang Y."/>
            <person name="Berthold D.E."/>
            <person name="Hu J."/>
            <person name="Lefler F.W."/>
            <person name="Laughinghouse H.D. IV."/>
        </authorList>
    </citation>
    <scope>NUCLEOTIDE SEQUENCE [LARGE SCALE GENOMIC DNA]</scope>
    <source>
        <strain evidence="1 2">BLCC-M154</strain>
    </source>
</reference>